<comment type="caution">
    <text evidence="2">The sequence shown here is derived from an EMBL/GenBank/DDBJ whole genome shotgun (WGS) entry which is preliminary data.</text>
</comment>
<evidence type="ECO:0000313" key="3">
    <source>
        <dbReference type="Proteomes" id="UP000481872"/>
    </source>
</evidence>
<protein>
    <submittedName>
        <fullName evidence="2">Uncharacterized protein</fullName>
    </submittedName>
</protein>
<gene>
    <name evidence="2" type="ORF">G3M99_08245</name>
</gene>
<proteinExistence type="predicted"/>
<organism evidence="2 3">
    <name type="scientific">Clostridium senegalense</name>
    <dbReference type="NCBI Taxonomy" id="1465809"/>
    <lineage>
        <taxon>Bacteria</taxon>
        <taxon>Bacillati</taxon>
        <taxon>Bacillota</taxon>
        <taxon>Clostridia</taxon>
        <taxon>Eubacteriales</taxon>
        <taxon>Clostridiaceae</taxon>
        <taxon>Clostridium</taxon>
    </lineage>
</organism>
<keyword evidence="1" id="KW-1133">Transmembrane helix</keyword>
<sequence length="116" mass="13306">MSKEQSKSYKVDSIKRFKIFMFGNILLATILGVFAQDIAYYISDNINIVKLSAVYCLTALTLISILLFLITPILICRCIKKQGQKKGRFIIYIFIDSIIGILTSTFSMFVMIMWWG</sequence>
<dbReference type="RefSeq" id="WP_199869807.1">
    <property type="nucleotide sequence ID" value="NZ_JAAGPU010000013.1"/>
</dbReference>
<name>A0A6M0H5I0_9CLOT</name>
<dbReference type="EMBL" id="JAAGPU010000013">
    <property type="protein sequence ID" value="NEU04842.1"/>
    <property type="molecule type" value="Genomic_DNA"/>
</dbReference>
<evidence type="ECO:0000256" key="1">
    <source>
        <dbReference type="SAM" id="Phobius"/>
    </source>
</evidence>
<feature type="transmembrane region" description="Helical" evidence="1">
    <location>
        <begin position="21"/>
        <end position="42"/>
    </location>
</feature>
<feature type="transmembrane region" description="Helical" evidence="1">
    <location>
        <begin position="89"/>
        <end position="115"/>
    </location>
</feature>
<accession>A0A6M0H5I0</accession>
<dbReference type="Proteomes" id="UP000481872">
    <property type="component" value="Unassembled WGS sequence"/>
</dbReference>
<keyword evidence="1" id="KW-0812">Transmembrane</keyword>
<reference evidence="2 3" key="1">
    <citation type="submission" date="2020-02" db="EMBL/GenBank/DDBJ databases">
        <title>Genome assembly of a novel Clostridium senegalense strain.</title>
        <authorList>
            <person name="Gupta T.B."/>
            <person name="Jauregui R."/>
            <person name="Maclean P."/>
            <person name="Nawarathana A."/>
            <person name="Brightwell G."/>
        </authorList>
    </citation>
    <scope>NUCLEOTIDE SEQUENCE [LARGE SCALE GENOMIC DNA]</scope>
    <source>
        <strain evidence="2 3">AGRFS4</strain>
    </source>
</reference>
<dbReference type="AlphaFoldDB" id="A0A6M0H5I0"/>
<evidence type="ECO:0000313" key="2">
    <source>
        <dbReference type="EMBL" id="NEU04842.1"/>
    </source>
</evidence>
<keyword evidence="1" id="KW-0472">Membrane</keyword>
<keyword evidence="3" id="KW-1185">Reference proteome</keyword>
<feature type="transmembrane region" description="Helical" evidence="1">
    <location>
        <begin position="48"/>
        <end position="77"/>
    </location>
</feature>